<dbReference type="InterPro" id="IPR052164">
    <property type="entry name" value="Anthracycline_SecMetBiosynth"/>
</dbReference>
<dbReference type="InterPro" id="IPR004360">
    <property type="entry name" value="Glyas_Fos-R_dOase_dom"/>
</dbReference>
<dbReference type="CDD" id="cd07247">
    <property type="entry name" value="SgaA_N_like"/>
    <property type="match status" value="2"/>
</dbReference>
<dbReference type="OrthoDB" id="9793039at2"/>
<evidence type="ECO:0000259" key="1">
    <source>
        <dbReference type="PROSITE" id="PS51819"/>
    </source>
</evidence>
<accession>A0A164P5H3</accession>
<name>A0A164P5H3_9NOCA</name>
<dbReference type="PANTHER" id="PTHR33993:SF14">
    <property type="entry name" value="GB|AAF24581.1"/>
    <property type="match status" value="1"/>
</dbReference>
<dbReference type="Proteomes" id="UP000076512">
    <property type="component" value="Unassembled WGS sequence"/>
</dbReference>
<dbReference type="InterPro" id="IPR029068">
    <property type="entry name" value="Glyas_Bleomycin-R_OHBP_Dase"/>
</dbReference>
<dbReference type="InterPro" id="IPR041581">
    <property type="entry name" value="Glyoxalase_6"/>
</dbReference>
<dbReference type="AlphaFoldDB" id="A0A164P5H3"/>
<comment type="caution">
    <text evidence="2">The sequence shown here is derived from an EMBL/GenBank/DDBJ whole genome shotgun (WGS) entry which is preliminary data.</text>
</comment>
<dbReference type="RefSeq" id="WP_067595528.1">
    <property type="nucleotide sequence ID" value="NZ_JABMCZ010000005.1"/>
</dbReference>
<dbReference type="STRING" id="455432.AWN90_22090"/>
<gene>
    <name evidence="2" type="ORF">AWN90_22090</name>
</gene>
<dbReference type="PANTHER" id="PTHR33993">
    <property type="entry name" value="GLYOXALASE-RELATED"/>
    <property type="match status" value="1"/>
</dbReference>
<sequence length="269" mass="29489">MNALTPGQIVWFEISTRDAEPAQTFYSRLLGWTYELDPDSSIDGRRYIRIIASNAPFPMGALFETPAATEQINVSILSTDVAADVTRLTKLGATVMIPATQVGDVTWFAVLADPQGNPFSLFSRSTSERFEERMEAGEDYMVQAAAKPARGSMAWFEVGTTDPKATQSFYTQAFGWRFEFDDTAGGKQYYNIFTGNEWPSGGMYDLGPNGADYLVPSFLVGDVPEVSELAENLGAVVEFGPDTNPDGLVYARIVDPTGNRFEVFSNPGM</sequence>
<keyword evidence="3" id="KW-1185">Reference proteome</keyword>
<protein>
    <submittedName>
        <fullName evidence="2">Hydroxylase</fullName>
    </submittedName>
</protein>
<dbReference type="Gene3D" id="3.10.180.10">
    <property type="entry name" value="2,3-Dihydroxybiphenyl 1,2-Dioxygenase, domain 1"/>
    <property type="match status" value="2"/>
</dbReference>
<dbReference type="InterPro" id="IPR037523">
    <property type="entry name" value="VOC_core"/>
</dbReference>
<dbReference type="EMBL" id="LWGR01000004">
    <property type="protein sequence ID" value="KZM75148.1"/>
    <property type="molecule type" value="Genomic_DNA"/>
</dbReference>
<dbReference type="Pfam" id="PF00903">
    <property type="entry name" value="Glyoxalase"/>
    <property type="match status" value="1"/>
</dbReference>
<proteinExistence type="predicted"/>
<dbReference type="Pfam" id="PF18029">
    <property type="entry name" value="Glyoxalase_6"/>
    <property type="match status" value="1"/>
</dbReference>
<evidence type="ECO:0000313" key="2">
    <source>
        <dbReference type="EMBL" id="KZM75148.1"/>
    </source>
</evidence>
<evidence type="ECO:0000313" key="3">
    <source>
        <dbReference type="Proteomes" id="UP000076512"/>
    </source>
</evidence>
<reference evidence="2 3" key="1">
    <citation type="submission" date="2016-04" db="EMBL/GenBank/DDBJ databases">
        <authorList>
            <person name="Evans L.H."/>
            <person name="Alamgir A."/>
            <person name="Owens N."/>
            <person name="Weber N.D."/>
            <person name="Virtaneva K."/>
            <person name="Barbian K."/>
            <person name="Babar A."/>
            <person name="Rosenke K."/>
        </authorList>
    </citation>
    <scope>NUCLEOTIDE SEQUENCE [LARGE SCALE GENOMIC DNA]</scope>
    <source>
        <strain evidence="2 3">IFM 0406</strain>
    </source>
</reference>
<dbReference type="SUPFAM" id="SSF54593">
    <property type="entry name" value="Glyoxalase/Bleomycin resistance protein/Dihydroxybiphenyl dioxygenase"/>
    <property type="match status" value="2"/>
</dbReference>
<feature type="domain" description="VOC" evidence="1">
    <location>
        <begin position="152"/>
        <end position="266"/>
    </location>
</feature>
<dbReference type="PROSITE" id="PS51819">
    <property type="entry name" value="VOC"/>
    <property type="match status" value="2"/>
</dbReference>
<feature type="domain" description="VOC" evidence="1">
    <location>
        <begin position="8"/>
        <end position="124"/>
    </location>
</feature>
<organism evidence="2 3">
    <name type="scientific">Nocardia terpenica</name>
    <dbReference type="NCBI Taxonomy" id="455432"/>
    <lineage>
        <taxon>Bacteria</taxon>
        <taxon>Bacillati</taxon>
        <taxon>Actinomycetota</taxon>
        <taxon>Actinomycetes</taxon>
        <taxon>Mycobacteriales</taxon>
        <taxon>Nocardiaceae</taxon>
        <taxon>Nocardia</taxon>
    </lineage>
</organism>